<sequence>MDNAKFINDSGELPAVLNDEASSLTDQRISQPQGPQQAGVPSLMASYHTMKDDEIKCEALRAIEVLEALFCRAKAEVIRSMFYLGNKEMEEGPKKVLYTIIGDLFDYGHDM</sequence>
<proteinExistence type="predicted"/>
<accession>A0A9P9HXC6</accession>
<evidence type="ECO:0000313" key="1">
    <source>
        <dbReference type="EMBL" id="KAH7264384.1"/>
    </source>
</evidence>
<dbReference type="OrthoDB" id="10266925at2759"/>
<organism evidence="1 2">
    <name type="scientific">Fusarium solani</name>
    <name type="common">Filamentous fungus</name>
    <dbReference type="NCBI Taxonomy" id="169388"/>
    <lineage>
        <taxon>Eukaryota</taxon>
        <taxon>Fungi</taxon>
        <taxon>Dikarya</taxon>
        <taxon>Ascomycota</taxon>
        <taxon>Pezizomycotina</taxon>
        <taxon>Sordariomycetes</taxon>
        <taxon>Hypocreomycetidae</taxon>
        <taxon>Hypocreales</taxon>
        <taxon>Nectriaceae</taxon>
        <taxon>Fusarium</taxon>
        <taxon>Fusarium solani species complex</taxon>
    </lineage>
</organism>
<dbReference type="Proteomes" id="UP000736672">
    <property type="component" value="Unassembled WGS sequence"/>
</dbReference>
<name>A0A9P9HXC6_FUSSL</name>
<comment type="caution">
    <text evidence="1">The sequence shown here is derived from an EMBL/GenBank/DDBJ whole genome shotgun (WGS) entry which is preliminary data.</text>
</comment>
<protein>
    <submittedName>
        <fullName evidence="1">Uncharacterized protein</fullName>
    </submittedName>
</protein>
<keyword evidence="2" id="KW-1185">Reference proteome</keyword>
<dbReference type="EMBL" id="JAGTJS010000007">
    <property type="protein sequence ID" value="KAH7264384.1"/>
    <property type="molecule type" value="Genomic_DNA"/>
</dbReference>
<evidence type="ECO:0000313" key="2">
    <source>
        <dbReference type="Proteomes" id="UP000736672"/>
    </source>
</evidence>
<gene>
    <name evidence="1" type="ORF">B0J15DRAFT_464279</name>
</gene>
<dbReference type="AlphaFoldDB" id="A0A9P9HXC6"/>
<reference evidence="1" key="1">
    <citation type="journal article" date="2021" name="Nat. Commun.">
        <title>Genetic determinants of endophytism in the Arabidopsis root mycobiome.</title>
        <authorList>
            <person name="Mesny F."/>
            <person name="Miyauchi S."/>
            <person name="Thiergart T."/>
            <person name="Pickel B."/>
            <person name="Atanasova L."/>
            <person name="Karlsson M."/>
            <person name="Huettel B."/>
            <person name="Barry K.W."/>
            <person name="Haridas S."/>
            <person name="Chen C."/>
            <person name="Bauer D."/>
            <person name="Andreopoulos W."/>
            <person name="Pangilinan J."/>
            <person name="LaButti K."/>
            <person name="Riley R."/>
            <person name="Lipzen A."/>
            <person name="Clum A."/>
            <person name="Drula E."/>
            <person name="Henrissat B."/>
            <person name="Kohler A."/>
            <person name="Grigoriev I.V."/>
            <person name="Martin F.M."/>
            <person name="Hacquard S."/>
        </authorList>
    </citation>
    <scope>NUCLEOTIDE SEQUENCE</scope>
    <source>
        <strain evidence="1">FSSC 5 MPI-SDFR-AT-0091</strain>
    </source>
</reference>